<proteinExistence type="predicted"/>
<protein>
    <submittedName>
        <fullName evidence="1">Uncharacterized protein</fullName>
    </submittedName>
</protein>
<accession>A0A8J2LEZ6</accession>
<dbReference type="AlphaFoldDB" id="A0A8J2LEZ6"/>
<evidence type="ECO:0000313" key="2">
    <source>
        <dbReference type="Proteomes" id="UP000708208"/>
    </source>
</evidence>
<organism evidence="1 2">
    <name type="scientific">Allacma fusca</name>
    <dbReference type="NCBI Taxonomy" id="39272"/>
    <lineage>
        <taxon>Eukaryota</taxon>
        <taxon>Metazoa</taxon>
        <taxon>Ecdysozoa</taxon>
        <taxon>Arthropoda</taxon>
        <taxon>Hexapoda</taxon>
        <taxon>Collembola</taxon>
        <taxon>Symphypleona</taxon>
        <taxon>Sminthuridae</taxon>
        <taxon>Allacma</taxon>
    </lineage>
</organism>
<dbReference type="Proteomes" id="UP000708208">
    <property type="component" value="Unassembled WGS sequence"/>
</dbReference>
<keyword evidence="2" id="KW-1185">Reference proteome</keyword>
<sequence length="181" mass="20927">MQVILRKFSRLERLELNSKFGFHESVLTGSGFGSVINVRNYWRNGFNWSCGDDNLTLASLTHLKHLRLEHGWNSAENPDYEFFPVTNRGIRDGISKIPALDTLRLTWTPKLSAAALGEYLKNVRTIMVDITTGTNYDSDTCLQLRLLWPQVKILRARHKCVNVSWMSKILGWVRSFLWLDE</sequence>
<dbReference type="EMBL" id="CAJVCH010570063">
    <property type="protein sequence ID" value="CAG7833958.1"/>
    <property type="molecule type" value="Genomic_DNA"/>
</dbReference>
<comment type="caution">
    <text evidence="1">The sequence shown here is derived from an EMBL/GenBank/DDBJ whole genome shotgun (WGS) entry which is preliminary data.</text>
</comment>
<reference evidence="1" key="1">
    <citation type="submission" date="2021-06" db="EMBL/GenBank/DDBJ databases">
        <authorList>
            <person name="Hodson N. C."/>
            <person name="Mongue J. A."/>
            <person name="Jaron S. K."/>
        </authorList>
    </citation>
    <scope>NUCLEOTIDE SEQUENCE</scope>
</reference>
<evidence type="ECO:0000313" key="1">
    <source>
        <dbReference type="EMBL" id="CAG7833958.1"/>
    </source>
</evidence>
<gene>
    <name evidence="1" type="ORF">AFUS01_LOCUS43514</name>
</gene>
<name>A0A8J2LEZ6_9HEXA</name>